<evidence type="ECO:0000313" key="5">
    <source>
        <dbReference type="EMBL" id="OGG56841.1"/>
    </source>
</evidence>
<dbReference type="InterPro" id="IPR036291">
    <property type="entry name" value="NAD(P)-bd_dom_sf"/>
</dbReference>
<feature type="domain" description="Gfo/Idh/MocA-like oxidoreductase N-terminal" evidence="3">
    <location>
        <begin position="3"/>
        <end position="133"/>
    </location>
</feature>
<comment type="caution">
    <text evidence="5">The sequence shown here is derived from an EMBL/GenBank/DDBJ whole genome shotgun (WGS) entry which is preliminary data.</text>
</comment>
<dbReference type="SUPFAM" id="SSF51735">
    <property type="entry name" value="NAD(P)-binding Rossmann-fold domains"/>
    <property type="match status" value="1"/>
</dbReference>
<sequence>MYRVGIIGCGRIASAMEDQPGVARPATIAGAFAALPDAQLVAACNRGEEKLRAFGQRWNVSALYRDYREMLDKERLDIVCVATHPPLHPEMAVAAAQAGAKGIFCEKPMALSLGECDAMLDACERSGTKLLVNCSRRWSGQYRAVQDLIESGALGPLLHVVAHCQGCKPFPEWVADTEGPLLHDAVHTFDTLRIFAGEVTSVLGTATRRMRREFRVEDTSYSLLRFESGADGVVISDELTEYERWDVEFQCEKGVIRMGTNAGLWRSRPQAFEKGWWWELTPGPLPDPAWPETPILRAARDLIESIEQGRQPRCTGRDGRAAVEVIAAIYESERRGNAWVHLPLGIQESPLEVLRREGKL</sequence>
<organism evidence="5 6">
    <name type="scientific">Handelsmanbacteria sp. (strain RIFCSPLOWO2_12_FULL_64_10)</name>
    <dbReference type="NCBI Taxonomy" id="1817868"/>
    <lineage>
        <taxon>Bacteria</taxon>
        <taxon>Candidatus Handelsmaniibacteriota</taxon>
    </lineage>
</organism>
<name>A0A1F6D676_HANXR</name>
<dbReference type="SUPFAM" id="SSF55347">
    <property type="entry name" value="Glyceraldehyde-3-phosphate dehydrogenase-like, C-terminal domain"/>
    <property type="match status" value="1"/>
</dbReference>
<dbReference type="Gene3D" id="3.30.360.10">
    <property type="entry name" value="Dihydrodipicolinate Reductase, domain 2"/>
    <property type="match status" value="1"/>
</dbReference>
<dbReference type="PANTHER" id="PTHR43818">
    <property type="entry name" value="BCDNA.GH03377"/>
    <property type="match status" value="1"/>
</dbReference>
<keyword evidence="2" id="KW-0560">Oxidoreductase</keyword>
<evidence type="ECO:0000259" key="4">
    <source>
        <dbReference type="Pfam" id="PF22725"/>
    </source>
</evidence>
<gene>
    <name evidence="5" type="ORF">A3F84_10625</name>
</gene>
<dbReference type="EMBL" id="MFKF01000023">
    <property type="protein sequence ID" value="OGG56841.1"/>
    <property type="molecule type" value="Genomic_DNA"/>
</dbReference>
<reference evidence="5 6" key="1">
    <citation type="journal article" date="2016" name="Nat. Commun.">
        <title>Thousands of microbial genomes shed light on interconnected biogeochemical processes in an aquifer system.</title>
        <authorList>
            <person name="Anantharaman K."/>
            <person name="Brown C.T."/>
            <person name="Hug L.A."/>
            <person name="Sharon I."/>
            <person name="Castelle C.J."/>
            <person name="Probst A.J."/>
            <person name="Thomas B.C."/>
            <person name="Singh A."/>
            <person name="Wilkins M.J."/>
            <person name="Karaoz U."/>
            <person name="Brodie E.L."/>
            <person name="Williams K.H."/>
            <person name="Hubbard S.S."/>
            <person name="Banfield J.F."/>
        </authorList>
    </citation>
    <scope>NUCLEOTIDE SEQUENCE [LARGE SCALE GENOMIC DNA]</scope>
    <source>
        <strain evidence="6">RIFCSPLOWO2_12_FULL_64_10</strain>
    </source>
</reference>
<dbReference type="GO" id="GO:0005975">
    <property type="term" value="P:carbohydrate metabolic process"/>
    <property type="evidence" value="ECO:0007669"/>
    <property type="project" value="InterPro"/>
</dbReference>
<evidence type="ECO:0000256" key="2">
    <source>
        <dbReference type="ARBA" id="ARBA00023002"/>
    </source>
</evidence>
<evidence type="ECO:0000259" key="3">
    <source>
        <dbReference type="Pfam" id="PF01408"/>
    </source>
</evidence>
<protein>
    <recommendedName>
        <fullName evidence="7">Gfo/Idh/MocA family oxidoreductase</fullName>
    </recommendedName>
</protein>
<dbReference type="GO" id="GO:0000166">
    <property type="term" value="F:nucleotide binding"/>
    <property type="evidence" value="ECO:0007669"/>
    <property type="project" value="InterPro"/>
</dbReference>
<dbReference type="InterPro" id="IPR055170">
    <property type="entry name" value="GFO_IDH_MocA-like_dom"/>
</dbReference>
<proteinExistence type="inferred from homology"/>
<dbReference type="Gene3D" id="3.40.50.720">
    <property type="entry name" value="NAD(P)-binding Rossmann-like Domain"/>
    <property type="match status" value="1"/>
</dbReference>
<feature type="domain" description="GFO/IDH/MocA-like oxidoreductase" evidence="4">
    <location>
        <begin position="142"/>
        <end position="257"/>
    </location>
</feature>
<evidence type="ECO:0000256" key="1">
    <source>
        <dbReference type="ARBA" id="ARBA00005336"/>
    </source>
</evidence>
<dbReference type="AlphaFoldDB" id="A0A1F6D676"/>
<dbReference type="InterPro" id="IPR019800">
    <property type="entry name" value="Glyco_hydro_3_AS"/>
</dbReference>
<dbReference type="GO" id="GO:0004553">
    <property type="term" value="F:hydrolase activity, hydrolyzing O-glycosyl compounds"/>
    <property type="evidence" value="ECO:0007669"/>
    <property type="project" value="InterPro"/>
</dbReference>
<evidence type="ECO:0008006" key="7">
    <source>
        <dbReference type="Google" id="ProtNLM"/>
    </source>
</evidence>
<dbReference type="Proteomes" id="UP000178606">
    <property type="component" value="Unassembled WGS sequence"/>
</dbReference>
<dbReference type="GO" id="GO:0016491">
    <property type="term" value="F:oxidoreductase activity"/>
    <property type="evidence" value="ECO:0007669"/>
    <property type="project" value="UniProtKB-KW"/>
</dbReference>
<comment type="similarity">
    <text evidence="1">Belongs to the glycosyl hydrolase 3 family.</text>
</comment>
<accession>A0A1F6D676</accession>
<dbReference type="Pfam" id="PF22725">
    <property type="entry name" value="GFO_IDH_MocA_C3"/>
    <property type="match status" value="1"/>
</dbReference>
<evidence type="ECO:0000313" key="6">
    <source>
        <dbReference type="Proteomes" id="UP000178606"/>
    </source>
</evidence>
<dbReference type="PROSITE" id="PS00775">
    <property type="entry name" value="GLYCOSYL_HYDROL_F3"/>
    <property type="match status" value="1"/>
</dbReference>
<dbReference type="InterPro" id="IPR000683">
    <property type="entry name" value="Gfo/Idh/MocA-like_OxRdtase_N"/>
</dbReference>
<dbReference type="PANTHER" id="PTHR43818:SF11">
    <property type="entry name" value="BCDNA.GH03377"/>
    <property type="match status" value="1"/>
</dbReference>
<dbReference type="InterPro" id="IPR050463">
    <property type="entry name" value="Gfo/Idh/MocA_oxidrdct_glycsds"/>
</dbReference>
<dbReference type="Pfam" id="PF01408">
    <property type="entry name" value="GFO_IDH_MocA"/>
    <property type="match status" value="1"/>
</dbReference>